<dbReference type="GO" id="GO:0005737">
    <property type="term" value="C:cytoplasm"/>
    <property type="evidence" value="ECO:0007669"/>
    <property type="project" value="InterPro"/>
</dbReference>
<sequence length="306" mass="33432">MENLPVEDVNLPVQDVLHRFLLERAGVRGALVRLGPAWREVAARAEYPLPLRGLLGEALAASALLTGNIKLDGALSLELKSSGALRLLFAECNDQGHLRGLARWNEPLPAPLALDALSDAIMAITIGNVDRGQRYQGLVELRHAGLADSLEDYFVKSEQLPARIMLAADGEHAVGLMLQKLPGEGGIDAVHDEDAWNRVLQLTATLGVEELLGVAPEQLLYRLYHEESVRLFEPRPLAFGCSCSRERVTAMLRSLGREEVEAALLARDNEIEVICEFCAQRYHFDRIDAEHLLSDSAAPAAPGTAQ</sequence>
<organism evidence="6">
    <name type="scientific">Rhodanobacter sp. IGA1.0</name>
    <dbReference type="NCBI Taxonomy" id="3158582"/>
    <lineage>
        <taxon>Bacteria</taxon>
        <taxon>Pseudomonadati</taxon>
        <taxon>Pseudomonadota</taxon>
        <taxon>Gammaproteobacteria</taxon>
        <taxon>Lysobacterales</taxon>
        <taxon>Rhodanobacteraceae</taxon>
        <taxon>Rhodanobacter</taxon>
    </lineage>
</organism>
<evidence type="ECO:0000256" key="3">
    <source>
        <dbReference type="ARBA" id="ARBA00023157"/>
    </source>
</evidence>
<dbReference type="Gene3D" id="3.90.1280.10">
    <property type="entry name" value="HSP33 redox switch-like"/>
    <property type="match status" value="1"/>
</dbReference>
<dbReference type="AlphaFoldDB" id="A0AAU7QK80"/>
<name>A0AAU7QK80_9GAMM</name>
<keyword evidence="2" id="KW-0862">Zinc</keyword>
<dbReference type="InterPro" id="IPR000397">
    <property type="entry name" value="Heat_shock_Hsp33"/>
</dbReference>
<dbReference type="Pfam" id="PF01430">
    <property type="entry name" value="HSP33"/>
    <property type="match status" value="1"/>
</dbReference>
<keyword evidence="5" id="KW-0676">Redox-active center</keyword>
<reference evidence="6" key="1">
    <citation type="submission" date="2024-06" db="EMBL/GenBank/DDBJ databases">
        <authorList>
            <person name="Sun Y."/>
        </authorList>
    </citation>
    <scope>NUCLEOTIDE SEQUENCE</scope>
    <source>
        <strain evidence="6">IGA1.0</strain>
    </source>
</reference>
<dbReference type="GO" id="GO:0044183">
    <property type="term" value="F:protein folding chaperone"/>
    <property type="evidence" value="ECO:0007669"/>
    <property type="project" value="TreeGrafter"/>
</dbReference>
<accession>A0AAU7QK80</accession>
<keyword evidence="1" id="KW-0963">Cytoplasm</keyword>
<protein>
    <submittedName>
        <fullName evidence="6">Hsp33 family molecular chaperone HslO</fullName>
    </submittedName>
</protein>
<dbReference type="InterPro" id="IPR016154">
    <property type="entry name" value="Heat_shock_Hsp33_C"/>
</dbReference>
<dbReference type="EMBL" id="CP157948">
    <property type="protein sequence ID" value="XBS89489.1"/>
    <property type="molecule type" value="Genomic_DNA"/>
</dbReference>
<proteinExistence type="predicted"/>
<dbReference type="GO" id="GO:0051082">
    <property type="term" value="F:unfolded protein binding"/>
    <property type="evidence" value="ECO:0007669"/>
    <property type="project" value="InterPro"/>
</dbReference>
<dbReference type="SUPFAM" id="SSF118352">
    <property type="entry name" value="HSP33 redox switch-like"/>
    <property type="match status" value="1"/>
</dbReference>
<dbReference type="InterPro" id="IPR023212">
    <property type="entry name" value="Hsp33_helix_hairpin_bin_dom_sf"/>
</dbReference>
<evidence type="ECO:0000256" key="4">
    <source>
        <dbReference type="ARBA" id="ARBA00023186"/>
    </source>
</evidence>
<dbReference type="PANTHER" id="PTHR30111:SF1">
    <property type="entry name" value="33 KDA CHAPERONIN"/>
    <property type="match status" value="1"/>
</dbReference>
<dbReference type="RefSeq" id="WP_007807620.1">
    <property type="nucleotide sequence ID" value="NZ_CP157948.1"/>
</dbReference>
<evidence type="ECO:0000256" key="1">
    <source>
        <dbReference type="ARBA" id="ARBA00022490"/>
    </source>
</evidence>
<evidence type="ECO:0000256" key="2">
    <source>
        <dbReference type="ARBA" id="ARBA00022833"/>
    </source>
</evidence>
<dbReference type="GO" id="GO:0042026">
    <property type="term" value="P:protein refolding"/>
    <property type="evidence" value="ECO:0007669"/>
    <property type="project" value="TreeGrafter"/>
</dbReference>
<keyword evidence="4" id="KW-0143">Chaperone</keyword>
<dbReference type="CDD" id="cd00498">
    <property type="entry name" value="Hsp33"/>
    <property type="match status" value="1"/>
</dbReference>
<evidence type="ECO:0000256" key="5">
    <source>
        <dbReference type="ARBA" id="ARBA00023284"/>
    </source>
</evidence>
<dbReference type="Gene3D" id="1.10.287.480">
    <property type="entry name" value="helix hairpin bin"/>
    <property type="match status" value="1"/>
</dbReference>
<dbReference type="InterPro" id="IPR016153">
    <property type="entry name" value="Heat_shock_Hsp33_N"/>
</dbReference>
<keyword evidence="3" id="KW-1015">Disulfide bond</keyword>
<dbReference type="SUPFAM" id="SSF64397">
    <property type="entry name" value="Hsp33 domain"/>
    <property type="match status" value="1"/>
</dbReference>
<dbReference type="PANTHER" id="PTHR30111">
    <property type="entry name" value="33 KDA CHAPERONIN"/>
    <property type="match status" value="1"/>
</dbReference>
<dbReference type="PIRSF" id="PIRSF005261">
    <property type="entry name" value="Heat_shock_Hsp33"/>
    <property type="match status" value="1"/>
</dbReference>
<gene>
    <name evidence="6" type="ORF">ABNK63_13965</name>
</gene>
<dbReference type="Gene3D" id="3.55.30.10">
    <property type="entry name" value="Hsp33 domain"/>
    <property type="match status" value="1"/>
</dbReference>
<evidence type="ECO:0000313" key="6">
    <source>
        <dbReference type="EMBL" id="XBS89489.1"/>
    </source>
</evidence>